<dbReference type="Pfam" id="PF01546">
    <property type="entry name" value="Peptidase_M20"/>
    <property type="match status" value="1"/>
</dbReference>
<dbReference type="GO" id="GO:0046657">
    <property type="term" value="P:folic acid catabolic process"/>
    <property type="evidence" value="ECO:0007669"/>
    <property type="project" value="TreeGrafter"/>
</dbReference>
<organism evidence="2 3">
    <name type="scientific">Pyramidobacter porci</name>
    <dbReference type="NCBI Taxonomy" id="2605789"/>
    <lineage>
        <taxon>Bacteria</taxon>
        <taxon>Thermotogati</taxon>
        <taxon>Synergistota</taxon>
        <taxon>Synergistia</taxon>
        <taxon>Synergistales</taxon>
        <taxon>Dethiosulfovibrionaceae</taxon>
        <taxon>Pyramidobacter</taxon>
    </lineage>
</organism>
<name>A0A6L5YE22_9BACT</name>
<evidence type="ECO:0000313" key="2">
    <source>
        <dbReference type="EMBL" id="MST56521.1"/>
    </source>
</evidence>
<proteinExistence type="predicted"/>
<dbReference type="InterPro" id="IPR011650">
    <property type="entry name" value="Peptidase_M20_dimer"/>
</dbReference>
<dbReference type="EMBL" id="VUNH01000013">
    <property type="protein sequence ID" value="MST56521.1"/>
    <property type="molecule type" value="Genomic_DNA"/>
</dbReference>
<dbReference type="Proteomes" id="UP000473699">
    <property type="component" value="Unassembled WGS sequence"/>
</dbReference>
<reference evidence="2 3" key="1">
    <citation type="submission" date="2019-08" db="EMBL/GenBank/DDBJ databases">
        <title>In-depth cultivation of the pig gut microbiome towards novel bacterial diversity and tailored functional studies.</title>
        <authorList>
            <person name="Wylensek D."/>
            <person name="Hitch T.C.A."/>
            <person name="Clavel T."/>
        </authorList>
    </citation>
    <scope>NUCLEOTIDE SEQUENCE [LARGE SCALE GENOMIC DNA]</scope>
    <source>
        <strain evidence="2 3">SM-530-WT-4B</strain>
    </source>
</reference>
<protein>
    <submittedName>
        <fullName evidence="2">Amidohydrolase</fullName>
    </submittedName>
</protein>
<dbReference type="Gene3D" id="3.40.630.10">
    <property type="entry name" value="Zn peptidases"/>
    <property type="match status" value="1"/>
</dbReference>
<dbReference type="Pfam" id="PF07687">
    <property type="entry name" value="M20_dimer"/>
    <property type="match status" value="1"/>
</dbReference>
<dbReference type="InterPro" id="IPR017439">
    <property type="entry name" value="Amidohydrolase"/>
</dbReference>
<dbReference type="SUPFAM" id="SSF53187">
    <property type="entry name" value="Zn-dependent exopeptidases"/>
    <property type="match status" value="1"/>
</dbReference>
<dbReference type="GO" id="GO:0005737">
    <property type="term" value="C:cytoplasm"/>
    <property type="evidence" value="ECO:0007669"/>
    <property type="project" value="TreeGrafter"/>
</dbReference>
<dbReference type="Gene3D" id="3.30.70.360">
    <property type="match status" value="1"/>
</dbReference>
<keyword evidence="3" id="KW-1185">Reference proteome</keyword>
<dbReference type="InterPro" id="IPR036264">
    <property type="entry name" value="Bact_exopeptidase_dim_dom"/>
</dbReference>
<sequence length="467" mass="50740">MNRKSLRLERHTAENRVDGTREERGMNFMTKQELKDLACGIIDEHRERITALGDSVFAEPETGWKEFKTAEKIKKVFESLGYPTADKQCITGVIAQVRGKEKKLKLSVMGELDALGVPDSPFADPETGAAHMCGHHCMIAALSGVAYALHDRRIMDELSGDVALMAVPAEEFIEMSYRGRLRREGKIKMFGGKQEFICRGLMDDVDMMVMQHTTPTEGEQETPIKANVGGTSNGFVSKEVFYVGKAAHAGGSPHNGVNALNAAKIGLVAIDAQRETFRDEDHIRVHPIVTKGGDTVNVVPADVRIETYVRGASVEAILDASQKVDRALKAGGYAVGAETIIDEVPGYLPMKPCGDLQDLMYANLVQLLGEDAVGRSTPHSGGSTDAADVAALMPVVHTYIGGAAGVAHSKDYHIVDKELAYIVAAKALTMTVIDLLADGAKIGLKIKADFRPQMTKQEYIDTWVNMK</sequence>
<dbReference type="PANTHER" id="PTHR30575">
    <property type="entry name" value="PEPTIDASE M20"/>
    <property type="match status" value="1"/>
</dbReference>
<dbReference type="GO" id="GO:0016805">
    <property type="term" value="F:dipeptidase activity"/>
    <property type="evidence" value="ECO:0007669"/>
    <property type="project" value="TreeGrafter"/>
</dbReference>
<dbReference type="NCBIfam" id="TIGR01891">
    <property type="entry name" value="amidohydrolases"/>
    <property type="match status" value="1"/>
</dbReference>
<dbReference type="AlphaFoldDB" id="A0A6L5YE22"/>
<evidence type="ECO:0000313" key="3">
    <source>
        <dbReference type="Proteomes" id="UP000473699"/>
    </source>
</evidence>
<comment type="caution">
    <text evidence="2">The sequence shown here is derived from an EMBL/GenBank/DDBJ whole genome shotgun (WGS) entry which is preliminary data.</text>
</comment>
<dbReference type="PANTHER" id="PTHR30575:SF3">
    <property type="entry name" value="PEPTIDASE M20 DIMERISATION DOMAIN-CONTAINING PROTEIN"/>
    <property type="match status" value="1"/>
</dbReference>
<dbReference type="InterPro" id="IPR002933">
    <property type="entry name" value="Peptidase_M20"/>
</dbReference>
<evidence type="ECO:0000259" key="1">
    <source>
        <dbReference type="Pfam" id="PF07687"/>
    </source>
</evidence>
<accession>A0A6L5YE22</accession>
<dbReference type="GO" id="GO:0071713">
    <property type="term" value="F:para-aminobenzoyl-glutamate hydrolase activity"/>
    <property type="evidence" value="ECO:0007669"/>
    <property type="project" value="TreeGrafter"/>
</dbReference>
<dbReference type="SUPFAM" id="SSF55031">
    <property type="entry name" value="Bacterial exopeptidase dimerisation domain"/>
    <property type="match status" value="1"/>
</dbReference>
<keyword evidence="2" id="KW-0378">Hydrolase</keyword>
<gene>
    <name evidence="2" type="ORF">FYJ74_10840</name>
</gene>
<dbReference type="InterPro" id="IPR052030">
    <property type="entry name" value="Peptidase_M20/M20A_hydrolases"/>
</dbReference>
<feature type="domain" description="Peptidase M20 dimerisation" evidence="1">
    <location>
        <begin position="235"/>
        <end position="330"/>
    </location>
</feature>